<dbReference type="AlphaFoldDB" id="X0S4W1"/>
<dbReference type="GO" id="GO:0051536">
    <property type="term" value="F:iron-sulfur cluster binding"/>
    <property type="evidence" value="ECO:0007669"/>
    <property type="project" value="InterPro"/>
</dbReference>
<dbReference type="InterPro" id="IPR036503">
    <property type="entry name" value="Ald_Fedxn_OxRdtase_N_sf"/>
</dbReference>
<dbReference type="InterPro" id="IPR051919">
    <property type="entry name" value="W-dependent_AOR"/>
</dbReference>
<dbReference type="GO" id="GO:0016625">
    <property type="term" value="F:oxidoreductase activity, acting on the aldehyde or oxo group of donors, iron-sulfur protein as acceptor"/>
    <property type="evidence" value="ECO:0007669"/>
    <property type="project" value="InterPro"/>
</dbReference>
<dbReference type="EMBL" id="BARS01008249">
    <property type="protein sequence ID" value="GAF76039.1"/>
    <property type="molecule type" value="Genomic_DNA"/>
</dbReference>
<comment type="caution">
    <text evidence="2">The sequence shown here is derived from an EMBL/GenBank/DDBJ whole genome shotgun (WGS) entry which is preliminary data.</text>
</comment>
<proteinExistence type="predicted"/>
<feature type="non-terminal residue" evidence="2">
    <location>
        <position position="279"/>
    </location>
</feature>
<dbReference type="PANTHER" id="PTHR30038:SF0">
    <property type="entry name" value="TUNGSTEN-CONTAINING ALDEHYDE FERREDOXIN OXIDOREDUCTASE"/>
    <property type="match status" value="1"/>
</dbReference>
<reference evidence="2" key="1">
    <citation type="journal article" date="2014" name="Front. Microbiol.">
        <title>High frequency of phylogenetically diverse reductive dehalogenase-homologous genes in deep subseafloor sedimentary metagenomes.</title>
        <authorList>
            <person name="Kawai M."/>
            <person name="Futagami T."/>
            <person name="Toyoda A."/>
            <person name="Takaki Y."/>
            <person name="Nishi S."/>
            <person name="Hori S."/>
            <person name="Arai W."/>
            <person name="Tsubouchi T."/>
            <person name="Morono Y."/>
            <person name="Uchiyama I."/>
            <person name="Ito T."/>
            <person name="Fujiyama A."/>
            <person name="Inagaki F."/>
            <person name="Takami H."/>
        </authorList>
    </citation>
    <scope>NUCLEOTIDE SEQUENCE</scope>
    <source>
        <strain evidence="2">Expedition CK06-06</strain>
    </source>
</reference>
<dbReference type="InterPro" id="IPR013983">
    <property type="entry name" value="Ald_Fedxn_OxRdtase_N"/>
</dbReference>
<dbReference type="PANTHER" id="PTHR30038">
    <property type="entry name" value="ALDEHYDE FERREDOXIN OXIDOREDUCTASE"/>
    <property type="match status" value="1"/>
</dbReference>
<dbReference type="SMART" id="SM00790">
    <property type="entry name" value="AFOR_N"/>
    <property type="match status" value="1"/>
</dbReference>
<sequence length="279" mass="30079">MSDGHPGYAGKILQVNLSTGKTTSEATSMYAKGFVGGRGINARILFNEVRPDVGCFDPENLLIYGVGPLVGTLAPFACRISIETKNAFTGGYGSANCGGHFGAEMKYAGYDNVVITGRSPKPVYLWMEDGEAQLRDASHLWGATTWDAERSIREEHGDNEVRVSGIGPAGENLVRSACIMTDRAKAAGGSGVGAVMGSKNLKALAARGSTPIEVAEPERFMDAVDECLRIVEGFPKARAYREDGYYGVESYFGSPAWEAGFRPVRNGQDDYWDPEKIKR</sequence>
<protein>
    <recommendedName>
        <fullName evidence="1">Aldehyde ferredoxin oxidoreductase N-terminal domain-containing protein</fullName>
    </recommendedName>
</protein>
<gene>
    <name evidence="2" type="ORF">S01H1_15762</name>
</gene>
<feature type="domain" description="Aldehyde ferredoxin oxidoreductase N-terminal" evidence="1">
    <location>
        <begin position="8"/>
        <end position="210"/>
    </location>
</feature>
<dbReference type="Gene3D" id="3.60.9.10">
    <property type="entry name" value="Aldehyde ferredoxin oxidoreductase, N-terminal domain"/>
    <property type="match status" value="1"/>
</dbReference>
<evidence type="ECO:0000259" key="1">
    <source>
        <dbReference type="SMART" id="SM00790"/>
    </source>
</evidence>
<dbReference type="Pfam" id="PF02730">
    <property type="entry name" value="AFOR_N"/>
    <property type="match status" value="1"/>
</dbReference>
<dbReference type="SUPFAM" id="SSF56228">
    <property type="entry name" value="Aldehyde ferredoxin oxidoreductase, N-terminal domain"/>
    <property type="match status" value="1"/>
</dbReference>
<name>X0S4W1_9ZZZZ</name>
<accession>X0S4W1</accession>
<organism evidence="2">
    <name type="scientific">marine sediment metagenome</name>
    <dbReference type="NCBI Taxonomy" id="412755"/>
    <lineage>
        <taxon>unclassified sequences</taxon>
        <taxon>metagenomes</taxon>
        <taxon>ecological metagenomes</taxon>
    </lineage>
</organism>
<evidence type="ECO:0000313" key="2">
    <source>
        <dbReference type="EMBL" id="GAF76039.1"/>
    </source>
</evidence>